<dbReference type="InterPro" id="IPR017871">
    <property type="entry name" value="ABC_transporter-like_CS"/>
</dbReference>
<proteinExistence type="predicted"/>
<dbReference type="Gene3D" id="3.40.50.300">
    <property type="entry name" value="P-loop containing nucleotide triphosphate hydrolases"/>
    <property type="match status" value="1"/>
</dbReference>
<name>A0A7V8FLD5_9BURK</name>
<accession>A0A7V8FLD5</accession>
<dbReference type="Proteomes" id="UP000461670">
    <property type="component" value="Unassembled WGS sequence"/>
</dbReference>
<dbReference type="PROSITE" id="PS00211">
    <property type="entry name" value="ABC_TRANSPORTER_1"/>
    <property type="match status" value="1"/>
</dbReference>
<evidence type="ECO:0000256" key="1">
    <source>
        <dbReference type="ARBA" id="ARBA00022475"/>
    </source>
</evidence>
<dbReference type="PANTHER" id="PTHR24221:SF654">
    <property type="entry name" value="ATP-BINDING CASSETTE SUB-FAMILY B MEMBER 6"/>
    <property type="match status" value="1"/>
</dbReference>
<dbReference type="GO" id="GO:0042626">
    <property type="term" value="F:ATPase-coupled transmembrane transporter activity"/>
    <property type="evidence" value="ECO:0007669"/>
    <property type="project" value="TreeGrafter"/>
</dbReference>
<dbReference type="InterPro" id="IPR003439">
    <property type="entry name" value="ABC_transporter-like_ATP-bd"/>
</dbReference>
<dbReference type="InterPro" id="IPR003593">
    <property type="entry name" value="AAA+_ATPase"/>
</dbReference>
<keyword evidence="1" id="KW-1003">Cell membrane</keyword>
<dbReference type="GO" id="GO:0016887">
    <property type="term" value="F:ATP hydrolysis activity"/>
    <property type="evidence" value="ECO:0007669"/>
    <property type="project" value="InterPro"/>
</dbReference>
<feature type="region of interest" description="Disordered" evidence="4">
    <location>
        <begin position="296"/>
        <end position="332"/>
    </location>
</feature>
<feature type="domain" description="ABC transporter" evidence="5">
    <location>
        <begin position="73"/>
        <end position="305"/>
    </location>
</feature>
<keyword evidence="3" id="KW-0067">ATP-binding</keyword>
<organism evidence="6 7">
    <name type="scientific">Paracidovorax wautersii</name>
    <dbReference type="NCBI Taxonomy" id="1177982"/>
    <lineage>
        <taxon>Bacteria</taxon>
        <taxon>Pseudomonadati</taxon>
        <taxon>Pseudomonadota</taxon>
        <taxon>Betaproteobacteria</taxon>
        <taxon>Burkholderiales</taxon>
        <taxon>Comamonadaceae</taxon>
        <taxon>Paracidovorax</taxon>
    </lineage>
</organism>
<dbReference type="EMBL" id="WNDQ01000065">
    <property type="protein sequence ID" value="KAF1019082.1"/>
    <property type="molecule type" value="Genomic_DNA"/>
</dbReference>
<feature type="compositionally biased region" description="Pro residues" evidence="4">
    <location>
        <begin position="306"/>
        <end position="323"/>
    </location>
</feature>
<dbReference type="AlphaFoldDB" id="A0A7V8FLD5"/>
<keyword evidence="2" id="KW-0547">Nucleotide-binding</keyword>
<evidence type="ECO:0000313" key="7">
    <source>
        <dbReference type="Proteomes" id="UP000461670"/>
    </source>
</evidence>
<dbReference type="GO" id="GO:0005524">
    <property type="term" value="F:ATP binding"/>
    <property type="evidence" value="ECO:0007669"/>
    <property type="project" value="UniProtKB-KW"/>
</dbReference>
<dbReference type="SUPFAM" id="SSF52540">
    <property type="entry name" value="P-loop containing nucleoside triphosphate hydrolases"/>
    <property type="match status" value="1"/>
</dbReference>
<dbReference type="Pfam" id="PF00005">
    <property type="entry name" value="ABC_tran"/>
    <property type="match status" value="1"/>
</dbReference>
<evidence type="ECO:0000313" key="6">
    <source>
        <dbReference type="EMBL" id="KAF1019082.1"/>
    </source>
</evidence>
<gene>
    <name evidence="6" type="primary">atm1</name>
    <name evidence="6" type="ORF">GAK30_03326</name>
</gene>
<evidence type="ECO:0000256" key="4">
    <source>
        <dbReference type="SAM" id="MobiDB-lite"/>
    </source>
</evidence>
<dbReference type="InterPro" id="IPR027417">
    <property type="entry name" value="P-loop_NTPase"/>
</dbReference>
<protein>
    <submittedName>
        <fullName evidence="6">ATM1-type heavy metal exporter</fullName>
    </submittedName>
</protein>
<dbReference type="SMART" id="SM00382">
    <property type="entry name" value="AAA"/>
    <property type="match status" value="1"/>
</dbReference>
<keyword evidence="1" id="KW-0472">Membrane</keyword>
<reference evidence="7" key="1">
    <citation type="journal article" date="2020" name="MBio">
        <title>Horizontal gene transfer to a defensive symbiont with a reduced genome amongst a multipartite beetle microbiome.</title>
        <authorList>
            <person name="Waterworth S.C."/>
            <person name="Florez L.V."/>
            <person name="Rees E.R."/>
            <person name="Hertweck C."/>
            <person name="Kaltenpoth M."/>
            <person name="Kwan J.C."/>
        </authorList>
    </citation>
    <scope>NUCLEOTIDE SEQUENCE [LARGE SCALE GENOMIC DNA]</scope>
</reference>
<dbReference type="PROSITE" id="PS50893">
    <property type="entry name" value="ABC_TRANSPORTER_2"/>
    <property type="match status" value="1"/>
</dbReference>
<evidence type="ECO:0000259" key="5">
    <source>
        <dbReference type="PROSITE" id="PS50893"/>
    </source>
</evidence>
<comment type="caution">
    <text evidence="6">The sequence shown here is derived from an EMBL/GenBank/DDBJ whole genome shotgun (WGS) entry which is preliminary data.</text>
</comment>
<evidence type="ECO:0000256" key="3">
    <source>
        <dbReference type="ARBA" id="ARBA00022840"/>
    </source>
</evidence>
<dbReference type="InterPro" id="IPR039421">
    <property type="entry name" value="Type_1_exporter"/>
</dbReference>
<evidence type="ECO:0000256" key="2">
    <source>
        <dbReference type="ARBA" id="ARBA00022741"/>
    </source>
</evidence>
<sequence>MIYQYAQQTASVVSTMAGNFQNFARMSTDYSSADLIWELPAPAPAPQAGADAGTPGWQSLAIDGLHWDYPRPTTADPAQKTDTGPRGGLHDVQLELARGRRIALVGASGGGKSTLLRVLAGLYAPRDGTLARDGQPLPWTELAGMATLIPQESEIFEASVRENLTFGEPVPEAALDAALHTSAFDDVLARLGQGLATPLSERGFNLSGGQRQRLNLARGLLAARDSSLLLLDEPTSALDAATEARVFERIATAFGHACIVASIHRLSLLDRFDAIVLMDAGRVADAGPRDEVLQRQPLLRQLASAPPAPPKSAPLPPAAPPVDPFAEAPSPA</sequence>
<dbReference type="PANTHER" id="PTHR24221">
    <property type="entry name" value="ATP-BINDING CASSETTE SUB-FAMILY B"/>
    <property type="match status" value="1"/>
</dbReference>